<dbReference type="InterPro" id="IPR000182">
    <property type="entry name" value="GNAT_dom"/>
</dbReference>
<dbReference type="Gene3D" id="3.40.630.30">
    <property type="match status" value="1"/>
</dbReference>
<proteinExistence type="predicted"/>
<evidence type="ECO:0000259" key="1">
    <source>
        <dbReference type="Pfam" id="PF00583"/>
    </source>
</evidence>
<dbReference type="Pfam" id="PF00583">
    <property type="entry name" value="Acetyltransf_1"/>
    <property type="match status" value="1"/>
</dbReference>
<dbReference type="GO" id="GO:0016747">
    <property type="term" value="F:acyltransferase activity, transferring groups other than amino-acyl groups"/>
    <property type="evidence" value="ECO:0007669"/>
    <property type="project" value="InterPro"/>
</dbReference>
<name>A0A1C3KZD8_PLAMA</name>
<organism evidence="2 3">
    <name type="scientific">Plasmodium malariae</name>
    <dbReference type="NCBI Taxonomy" id="5858"/>
    <lineage>
        <taxon>Eukaryota</taxon>
        <taxon>Sar</taxon>
        <taxon>Alveolata</taxon>
        <taxon>Apicomplexa</taxon>
        <taxon>Aconoidasida</taxon>
        <taxon>Haemosporida</taxon>
        <taxon>Plasmodiidae</taxon>
        <taxon>Plasmodium</taxon>
        <taxon>Plasmodium (Plasmodium)</taxon>
    </lineage>
</organism>
<dbReference type="AlphaFoldDB" id="A0A1C3KZD8"/>
<dbReference type="InterPro" id="IPR016181">
    <property type="entry name" value="Acyl_CoA_acyltransferase"/>
</dbReference>
<protein>
    <submittedName>
        <fullName evidence="2">N-acetyltransferase, putative</fullName>
    </submittedName>
</protein>
<dbReference type="SUPFAM" id="SSF55729">
    <property type="entry name" value="Acyl-CoA N-acyltransferases (Nat)"/>
    <property type="match status" value="1"/>
</dbReference>
<gene>
    <name evidence="2" type="primary">PmlGA01_110023100</name>
    <name evidence="2" type="ORF">PMLGA01_110023100</name>
</gene>
<dbReference type="Proteomes" id="UP000219799">
    <property type="component" value="Chromosome 11"/>
</dbReference>
<reference evidence="2 3" key="1">
    <citation type="submission" date="2016-06" db="EMBL/GenBank/DDBJ databases">
        <authorList>
            <consortium name="Pathogen Informatics"/>
        </authorList>
    </citation>
    <scope>NUCLEOTIDE SEQUENCE [LARGE SCALE GENOMIC DNA]</scope>
    <source>
        <strain evidence="2">PmlGA01</strain>
    </source>
</reference>
<evidence type="ECO:0000313" key="3">
    <source>
        <dbReference type="Proteomes" id="UP000219799"/>
    </source>
</evidence>
<dbReference type="VEuPathDB" id="PlasmoDB:PmUG01_11034600"/>
<evidence type="ECO:0000313" key="2">
    <source>
        <dbReference type="EMBL" id="SBT79636.1"/>
    </source>
</evidence>
<dbReference type="EMBL" id="LT594499">
    <property type="protein sequence ID" value="SBT79636.1"/>
    <property type="molecule type" value="Genomic_DNA"/>
</dbReference>
<sequence length="290" mass="35357">MELISKMKDSKERNKPVIDNYEIFKESYLDVLNKKKVLYKYVFLFNNYKFKFKIVSTYYEYLIICNSMLRDVTTCNLFFGPLIFFEMLGKSFYYPYILYIYDNDNPYTFQSIDFNKMKFEKSSIMDIDNIIRKGKEKNKRYMKKSIKNFNDSQKIILNENDLCTQLKNYNLENKNIVGYTEIYLLFHMARCFDSRIERLVVHKEYRNKSFGMLIMYICIYVLKYLYQCNRCDLNVENDIALKIYKKLKFLNVQTQVYRLHLHCNYNFLPKNATIENDRENIQIFMENIIQ</sequence>
<accession>A0A1C3KZD8</accession>
<keyword evidence="2" id="KW-0808">Transferase</keyword>
<feature type="domain" description="N-acetyltransferase" evidence="1">
    <location>
        <begin position="170"/>
        <end position="249"/>
    </location>
</feature>